<gene>
    <name evidence="1" type="ORF">F8O03_02155</name>
</gene>
<protein>
    <submittedName>
        <fullName evidence="1">Uncharacterized protein</fullName>
    </submittedName>
</protein>
<dbReference type="InterPro" id="IPR006311">
    <property type="entry name" value="TAT_signal"/>
</dbReference>
<dbReference type="RefSeq" id="WP_151422184.1">
    <property type="nucleotide sequence ID" value="NZ_WBJX01000001.1"/>
</dbReference>
<organism evidence="1 2">
    <name type="scientific">Pseudoclavibacter terrae</name>
    <dbReference type="NCBI Taxonomy" id="1530195"/>
    <lineage>
        <taxon>Bacteria</taxon>
        <taxon>Bacillati</taxon>
        <taxon>Actinomycetota</taxon>
        <taxon>Actinomycetes</taxon>
        <taxon>Micrococcales</taxon>
        <taxon>Microbacteriaceae</taxon>
        <taxon>Pseudoclavibacter</taxon>
    </lineage>
</organism>
<accession>A0A7J5B4R3</accession>
<dbReference type="EMBL" id="WBJX01000001">
    <property type="protein sequence ID" value="KAB1639168.1"/>
    <property type="molecule type" value="Genomic_DNA"/>
</dbReference>
<evidence type="ECO:0000313" key="2">
    <source>
        <dbReference type="Proteomes" id="UP000490386"/>
    </source>
</evidence>
<dbReference type="PROSITE" id="PS51318">
    <property type="entry name" value="TAT"/>
    <property type="match status" value="1"/>
</dbReference>
<name>A0A7J5B4R3_9MICO</name>
<dbReference type="Proteomes" id="UP000490386">
    <property type="component" value="Unassembled WGS sequence"/>
</dbReference>
<evidence type="ECO:0000313" key="1">
    <source>
        <dbReference type="EMBL" id="KAB1639168.1"/>
    </source>
</evidence>
<dbReference type="AlphaFoldDB" id="A0A7J5B4R3"/>
<reference evidence="1 2" key="1">
    <citation type="submission" date="2019-09" db="EMBL/GenBank/DDBJ databases">
        <title>Phylogeny of genus Pseudoclavibacter and closely related genus.</title>
        <authorList>
            <person name="Li Y."/>
        </authorList>
    </citation>
    <scope>NUCLEOTIDE SEQUENCE [LARGE SCALE GENOMIC DNA]</scope>
    <source>
        <strain evidence="1 2">THG-MD12</strain>
    </source>
</reference>
<sequence length="177" mass="17441">MQHSVAPQTTPGTSRPDRRALLSAAAWTVPVLAAAAAAPLASASTPTGISAGAFRLVGNCGVQGLFGPGFLLAADPGVALPIGTQILITGSGVASLGIVRVTGQATADVENLGTVLRRVTLTSELPAGESIAARTALSTTSAFTLTAFVTLPDGYVQGSGAKTAGNVNSQQIVCTAG</sequence>
<comment type="caution">
    <text evidence="1">The sequence shown here is derived from an EMBL/GenBank/DDBJ whole genome shotgun (WGS) entry which is preliminary data.</text>
</comment>
<proteinExistence type="predicted"/>
<keyword evidence="2" id="KW-1185">Reference proteome</keyword>